<evidence type="ECO:0000256" key="4">
    <source>
        <dbReference type="RuleBase" id="RU003690"/>
    </source>
</evidence>
<name>A0A2A6ZBP3_9FIRM</name>
<dbReference type="SUPFAM" id="SSF51445">
    <property type="entry name" value="(Trans)glycosidases"/>
    <property type="match status" value="1"/>
</dbReference>
<keyword evidence="6" id="KW-1185">Reference proteome</keyword>
<evidence type="ECO:0000256" key="3">
    <source>
        <dbReference type="ARBA" id="ARBA00023295"/>
    </source>
</evidence>
<keyword evidence="2" id="KW-0378">Hydrolase</keyword>
<dbReference type="NCBIfam" id="NF007158">
    <property type="entry name" value="PRK09593.1"/>
    <property type="match status" value="1"/>
</dbReference>
<evidence type="ECO:0000256" key="2">
    <source>
        <dbReference type="ARBA" id="ARBA00022801"/>
    </source>
</evidence>
<dbReference type="GO" id="GO:0008422">
    <property type="term" value="F:beta-glucosidase activity"/>
    <property type="evidence" value="ECO:0007669"/>
    <property type="project" value="TreeGrafter"/>
</dbReference>
<dbReference type="PROSITE" id="PS00653">
    <property type="entry name" value="GLYCOSYL_HYDROL_F1_2"/>
    <property type="match status" value="1"/>
</dbReference>
<dbReference type="PANTHER" id="PTHR10353">
    <property type="entry name" value="GLYCOSYL HYDROLASE"/>
    <property type="match status" value="1"/>
</dbReference>
<proteinExistence type="inferred from homology"/>
<dbReference type="PRINTS" id="PR00131">
    <property type="entry name" value="GLHYDRLASE1"/>
</dbReference>
<dbReference type="AlphaFoldDB" id="A0A2A6ZBP3"/>
<evidence type="ECO:0000313" key="5">
    <source>
        <dbReference type="EMBL" id="PDX58781.1"/>
    </source>
</evidence>
<dbReference type="Gene3D" id="3.20.20.80">
    <property type="entry name" value="Glycosidases"/>
    <property type="match status" value="1"/>
</dbReference>
<reference evidence="5 6" key="1">
    <citation type="journal article" date="2017" name="Front. Microbiol.">
        <title>New Insights into the Diversity of the Genus Faecalibacterium.</title>
        <authorList>
            <person name="Benevides L."/>
            <person name="Burman S."/>
            <person name="Martin R."/>
            <person name="Robert V."/>
            <person name="Thomas M."/>
            <person name="Miquel S."/>
            <person name="Chain F."/>
            <person name="Sokol H."/>
            <person name="Bermudez-Humaran L.G."/>
            <person name="Morrison M."/>
            <person name="Langella P."/>
            <person name="Azevedo V.A."/>
            <person name="Chatel J.M."/>
            <person name="Soares S."/>
        </authorList>
    </citation>
    <scope>NUCLEOTIDE SEQUENCE [LARGE SCALE GENOMIC DNA]</scope>
    <source>
        <strain evidence="6">CNCM I-4540</strain>
    </source>
</reference>
<accession>A0A2A6ZBP3</accession>
<dbReference type="FunFam" id="3.20.20.80:FF:000004">
    <property type="entry name" value="Beta-glucosidase 6-phospho-beta-glucosidase"/>
    <property type="match status" value="1"/>
</dbReference>
<evidence type="ECO:0000256" key="1">
    <source>
        <dbReference type="ARBA" id="ARBA00010838"/>
    </source>
</evidence>
<evidence type="ECO:0000313" key="6">
    <source>
        <dbReference type="Proteomes" id="UP000220752"/>
    </source>
</evidence>
<sequence length="475" mass="54504">MKTFAKNFLWGGALAANQCEGAYLEDGKGLEICDLLETGKDRFIKLDPALELHEGHVYPSHEAIDFYHHYKEDIAMFGEMGMKCLRTSIAWSRIFPNGDDAEPNEKGLTYYEDMFRELHRWGIEPVITISHFETPLALVKKYGGWDNRKLVGFFERYCKVLFERYKDQVKYWMTFNEINNTLKLPYLAAGMVVADDDNAPQRQYQAAHNMFVANALAVKSCHEMIPGAKIGCMLSLSTAYPNTCRPEDVMETYQLRQRSLFFSDVMLRGRYPSYIDRKWEELGVQVQMEPGDSELIAQNTNDYLAFSYYMTSTHIAGMKIRSNTGGHVGADNPYLEKSKWGWPIDPVGLRFVCNELYDRYQKPMFIAENGLGTADTIDPDGRIRDTARMEYLKKHIEALQQAVADGCDIFGYTWWGPIDIVSAGTGEMEKRYGFIYVDKDNQGNGTLQRRKKDSFEYYKKVIASNGQDLELPAED</sequence>
<dbReference type="Proteomes" id="UP000220752">
    <property type="component" value="Unassembled WGS sequence"/>
</dbReference>
<dbReference type="InterPro" id="IPR033132">
    <property type="entry name" value="GH_1_N_CS"/>
</dbReference>
<dbReference type="GO" id="GO:0005829">
    <property type="term" value="C:cytosol"/>
    <property type="evidence" value="ECO:0007669"/>
    <property type="project" value="TreeGrafter"/>
</dbReference>
<dbReference type="PANTHER" id="PTHR10353:SF122">
    <property type="entry name" value="6-PHOSPHO-BETA-GLUCOSIDASE ASCB-RELATED"/>
    <property type="match status" value="1"/>
</dbReference>
<gene>
    <name evidence="5" type="ORF">CGS46_06670</name>
</gene>
<dbReference type="GO" id="GO:0016052">
    <property type="term" value="P:carbohydrate catabolic process"/>
    <property type="evidence" value="ECO:0007669"/>
    <property type="project" value="TreeGrafter"/>
</dbReference>
<keyword evidence="3" id="KW-0326">Glycosidase</keyword>
<protein>
    <submittedName>
        <fullName evidence="5">6-phospho-beta-glucosidase</fullName>
    </submittedName>
</protein>
<dbReference type="Pfam" id="PF00232">
    <property type="entry name" value="Glyco_hydro_1"/>
    <property type="match status" value="1"/>
</dbReference>
<dbReference type="EMBL" id="NMTQ01000022">
    <property type="protein sequence ID" value="PDX58781.1"/>
    <property type="molecule type" value="Genomic_DNA"/>
</dbReference>
<dbReference type="InterPro" id="IPR001360">
    <property type="entry name" value="Glyco_hydro_1"/>
</dbReference>
<dbReference type="InterPro" id="IPR017853">
    <property type="entry name" value="GH"/>
</dbReference>
<comment type="similarity">
    <text evidence="1 4">Belongs to the glycosyl hydrolase 1 family.</text>
</comment>
<comment type="caution">
    <text evidence="5">The sequence shown here is derived from an EMBL/GenBank/DDBJ whole genome shotgun (WGS) entry which is preliminary data.</text>
</comment>
<organism evidence="5 6">
    <name type="scientific">Faecalibacterium langellae</name>
    <dbReference type="NCBI Taxonomy" id="3435293"/>
    <lineage>
        <taxon>Bacteria</taxon>
        <taxon>Bacillati</taxon>
        <taxon>Bacillota</taxon>
        <taxon>Clostridia</taxon>
        <taxon>Eubacteriales</taxon>
        <taxon>Oscillospiraceae</taxon>
        <taxon>Faecalibacterium</taxon>
    </lineage>
</organism>